<dbReference type="Proteomes" id="UP000243081">
    <property type="component" value="Unassembled WGS sequence"/>
</dbReference>
<dbReference type="EMBL" id="LUKN01000578">
    <property type="protein sequence ID" value="OAR02652.1"/>
    <property type="molecule type" value="Genomic_DNA"/>
</dbReference>
<dbReference type="OMA" id="PHAVRIY"/>
<dbReference type="InterPro" id="IPR036322">
    <property type="entry name" value="WD40_repeat_dom_sf"/>
</dbReference>
<reference evidence="1 2" key="1">
    <citation type="submission" date="2016-03" db="EMBL/GenBank/DDBJ databases">
        <title>Fine-scale spatial genetic structure of a fungal parasite of coffee scale insects.</title>
        <authorList>
            <person name="Jackson D."/>
            <person name="Zemenick K.A."/>
            <person name="Malloure B."/>
            <person name="Quandt C.A."/>
            <person name="James T.Y."/>
        </authorList>
    </citation>
    <scope>NUCLEOTIDE SEQUENCE [LARGE SCALE GENOMIC DNA]</scope>
    <source>
        <strain evidence="1 2">UM487</strain>
    </source>
</reference>
<dbReference type="SUPFAM" id="SSF50978">
    <property type="entry name" value="WD40 repeat-like"/>
    <property type="match status" value="1"/>
</dbReference>
<gene>
    <name evidence="1" type="ORF">LLEC1_04435</name>
</gene>
<dbReference type="Gene3D" id="2.130.10.10">
    <property type="entry name" value="YVTN repeat-like/Quinoprotein amine dehydrogenase"/>
    <property type="match status" value="1"/>
</dbReference>
<evidence type="ECO:0000313" key="1">
    <source>
        <dbReference type="EMBL" id="OAR02652.1"/>
    </source>
</evidence>
<protein>
    <submittedName>
        <fullName evidence="1">Uncharacterized protein</fullName>
    </submittedName>
</protein>
<sequence length="703" mass="74528">MVSSTSPRIRRTTQSTLLTYNLARRIHDVQTYPTQSPQGATILIYGHETGVTVVWRGGRRFRPSQKPQPAKRYQNGGSVDAGVMVIDSDDEEPAAKTASAAAFVDKPEFEASTEDGPYPEIIQTLDLTLGTSVLHVAVLPDSPNTADGAATGATLLGDKLVFAVSCASNDAYVIVLPSTPPSPESKARPELRVDLLAGQAGSGAWGESLIPLGGQTRPSDGLAIALARNSSSAEPVKPPRLIVAAHCKQASGVLRLWDVALDLKSDRPLESFQTEYLPNPLKSIFFNPTHGTQLLTVSVTDATRIYDYAASSIPNDPEATGPFPGQGSWLLSLYQPFAKPSSARKPILDAAWIARGQAVFVLLADGMWGIWDIDGVSPLSAGAAMSTKLKSGVRGAALTALSISGYVEGTGSLRSIANQQKETQQGDFAPMTPHTRKQATASLSSTNTLERLAAVHGGVRTAVIPSPKKSSQDEALVLWVGGLEHVCVVPHVARFWESQLNKGSGGGGVNLFSGGLPTKMIKLADLATGLLGEPCCGANLIPARSSGALADGGMAMEVVIRGESRLVIAQDGDESGSKKLALYRPRRLFSKERPNAIIVHGEKDKPAPKLSFNLSTAKAGTLRLKSAAPVDQDHDMDVESPTVASRKRVGFDFAKTLSAAADETGDISRDVEAEMLGIMEIDQALESLNGTPTNVRKRVFFDE</sequence>
<dbReference type="AlphaFoldDB" id="A0A179ILA5"/>
<dbReference type="OrthoDB" id="5323870at2759"/>
<name>A0A179ILA5_CORDF</name>
<proteinExistence type="predicted"/>
<dbReference type="InterPro" id="IPR015943">
    <property type="entry name" value="WD40/YVTN_repeat-like_dom_sf"/>
</dbReference>
<organism evidence="1 2">
    <name type="scientific">Cordyceps confragosa</name>
    <name type="common">Lecanicillium lecanii</name>
    <dbReference type="NCBI Taxonomy" id="2714763"/>
    <lineage>
        <taxon>Eukaryota</taxon>
        <taxon>Fungi</taxon>
        <taxon>Dikarya</taxon>
        <taxon>Ascomycota</taxon>
        <taxon>Pezizomycotina</taxon>
        <taxon>Sordariomycetes</taxon>
        <taxon>Hypocreomycetidae</taxon>
        <taxon>Hypocreales</taxon>
        <taxon>Cordycipitaceae</taxon>
        <taxon>Akanthomyces</taxon>
    </lineage>
</organism>
<comment type="caution">
    <text evidence="1">The sequence shown here is derived from an EMBL/GenBank/DDBJ whole genome shotgun (WGS) entry which is preliminary data.</text>
</comment>
<keyword evidence="2" id="KW-1185">Reference proteome</keyword>
<accession>A0A179ILA5</accession>
<evidence type="ECO:0000313" key="2">
    <source>
        <dbReference type="Proteomes" id="UP000243081"/>
    </source>
</evidence>